<proteinExistence type="inferred from homology"/>
<evidence type="ECO:0000313" key="7">
    <source>
        <dbReference type="EMBL" id="KAK5575758.1"/>
    </source>
</evidence>
<comment type="subcellular location">
    <subcellularLocation>
        <location evidence="1">Membrane</location>
    </subcellularLocation>
</comment>
<keyword evidence="5 6" id="KW-0472">Membrane</keyword>
<evidence type="ECO:0008006" key="9">
    <source>
        <dbReference type="Google" id="ProtNLM"/>
    </source>
</evidence>
<comment type="similarity">
    <text evidence="2">Belongs to the UPF0057 (PMP3) family.</text>
</comment>
<organism evidence="7 8">
    <name type="scientific">Dictyostelium firmibasis</name>
    <dbReference type="NCBI Taxonomy" id="79012"/>
    <lineage>
        <taxon>Eukaryota</taxon>
        <taxon>Amoebozoa</taxon>
        <taxon>Evosea</taxon>
        <taxon>Eumycetozoa</taxon>
        <taxon>Dictyostelia</taxon>
        <taxon>Dictyosteliales</taxon>
        <taxon>Dictyosteliaceae</taxon>
        <taxon>Dictyostelium</taxon>
    </lineage>
</organism>
<dbReference type="PANTHER" id="PTHR21659">
    <property type="entry name" value="HYDROPHOBIC PROTEIN RCI2 LOW TEMPERATURE AND SALT RESPONSIVE PROTEIN LTI6 -RELATED"/>
    <property type="match status" value="1"/>
</dbReference>
<evidence type="ECO:0000256" key="1">
    <source>
        <dbReference type="ARBA" id="ARBA00004370"/>
    </source>
</evidence>
<evidence type="ECO:0000256" key="3">
    <source>
        <dbReference type="ARBA" id="ARBA00022692"/>
    </source>
</evidence>
<reference evidence="7 8" key="1">
    <citation type="submission" date="2023-11" db="EMBL/GenBank/DDBJ databases">
        <title>Dfirmibasis_genome.</title>
        <authorList>
            <person name="Edelbroek B."/>
            <person name="Kjellin J."/>
            <person name="Jerlstrom-Hultqvist J."/>
            <person name="Soderbom F."/>
        </authorList>
    </citation>
    <scope>NUCLEOTIDE SEQUENCE [LARGE SCALE GENOMIC DNA]</scope>
    <source>
        <strain evidence="7 8">TNS-C-14</strain>
    </source>
</reference>
<keyword evidence="8" id="KW-1185">Reference proteome</keyword>
<keyword evidence="4 6" id="KW-1133">Transmembrane helix</keyword>
<evidence type="ECO:0000256" key="5">
    <source>
        <dbReference type="ARBA" id="ARBA00023136"/>
    </source>
</evidence>
<dbReference type="InterPro" id="IPR000612">
    <property type="entry name" value="PMP3"/>
</dbReference>
<dbReference type="PANTHER" id="PTHR21659:SF42">
    <property type="entry name" value="UPF0057 MEMBRANE PROTEIN ZK632.10-RELATED"/>
    <property type="match status" value="1"/>
</dbReference>
<evidence type="ECO:0000256" key="6">
    <source>
        <dbReference type="SAM" id="Phobius"/>
    </source>
</evidence>
<gene>
    <name evidence="7" type="ORF">RB653_006892</name>
</gene>
<sequence>MGACGTILLLLCCIFFLSPLAVLIKRGCSSAFWLNLILFLLGIIPGIIHGIFVVLG</sequence>
<feature type="transmembrane region" description="Helical" evidence="6">
    <location>
        <begin position="31"/>
        <end position="55"/>
    </location>
</feature>
<dbReference type="GO" id="GO:0016020">
    <property type="term" value="C:membrane"/>
    <property type="evidence" value="ECO:0007669"/>
    <property type="project" value="UniProtKB-SubCell"/>
</dbReference>
<evidence type="ECO:0000313" key="8">
    <source>
        <dbReference type="Proteomes" id="UP001344447"/>
    </source>
</evidence>
<dbReference type="Pfam" id="PF01679">
    <property type="entry name" value="Pmp3"/>
    <property type="match status" value="1"/>
</dbReference>
<name>A0AAN7TUL0_9MYCE</name>
<accession>A0AAN7TUL0</accession>
<dbReference type="EMBL" id="JAVFKY010000005">
    <property type="protein sequence ID" value="KAK5575758.1"/>
    <property type="molecule type" value="Genomic_DNA"/>
</dbReference>
<protein>
    <recommendedName>
        <fullName evidence="9">YqaE/Pmp3 family membrane protein</fullName>
    </recommendedName>
</protein>
<comment type="caution">
    <text evidence="7">The sequence shown here is derived from an EMBL/GenBank/DDBJ whole genome shotgun (WGS) entry which is preliminary data.</text>
</comment>
<evidence type="ECO:0000256" key="4">
    <source>
        <dbReference type="ARBA" id="ARBA00022989"/>
    </source>
</evidence>
<dbReference type="Proteomes" id="UP001344447">
    <property type="component" value="Unassembled WGS sequence"/>
</dbReference>
<evidence type="ECO:0000256" key="2">
    <source>
        <dbReference type="ARBA" id="ARBA00009530"/>
    </source>
</evidence>
<keyword evidence="3 6" id="KW-0812">Transmembrane</keyword>
<feature type="transmembrane region" description="Helical" evidence="6">
    <location>
        <begin position="6"/>
        <end position="24"/>
    </location>
</feature>
<dbReference type="AlphaFoldDB" id="A0AAN7TUL0"/>